<organism evidence="1 2">
    <name type="scientific">Novosphingobium chloroacetimidivorans</name>
    <dbReference type="NCBI Taxonomy" id="1428314"/>
    <lineage>
        <taxon>Bacteria</taxon>
        <taxon>Pseudomonadati</taxon>
        <taxon>Pseudomonadota</taxon>
        <taxon>Alphaproteobacteria</taxon>
        <taxon>Sphingomonadales</taxon>
        <taxon>Sphingomonadaceae</taxon>
        <taxon>Novosphingobium</taxon>
    </lineage>
</organism>
<sequence>MLCTVKENQASSNTGPEARCRATAYLTPLIYG</sequence>
<name>A0A7W7KDM6_9SPHN</name>
<dbReference type="AlphaFoldDB" id="A0A7W7KDM6"/>
<accession>A0A7W7KDM6</accession>
<evidence type="ECO:0000313" key="1">
    <source>
        <dbReference type="EMBL" id="MBB4860906.1"/>
    </source>
</evidence>
<protein>
    <submittedName>
        <fullName evidence="1">Uncharacterized protein</fullName>
    </submittedName>
</protein>
<evidence type="ECO:0000313" key="2">
    <source>
        <dbReference type="Proteomes" id="UP000555448"/>
    </source>
</evidence>
<dbReference type="Proteomes" id="UP000555448">
    <property type="component" value="Unassembled WGS sequence"/>
</dbReference>
<dbReference type="EMBL" id="JACHLR010000036">
    <property type="protein sequence ID" value="MBB4860906.1"/>
    <property type="molecule type" value="Genomic_DNA"/>
</dbReference>
<keyword evidence="2" id="KW-1185">Reference proteome</keyword>
<reference evidence="1 2" key="1">
    <citation type="submission" date="2020-08" db="EMBL/GenBank/DDBJ databases">
        <title>Functional genomics of gut bacteria from endangered species of beetles.</title>
        <authorList>
            <person name="Carlos-Shanley C."/>
        </authorList>
    </citation>
    <scope>NUCLEOTIDE SEQUENCE [LARGE SCALE GENOMIC DNA]</scope>
    <source>
        <strain evidence="1 2">S00245</strain>
    </source>
</reference>
<proteinExistence type="predicted"/>
<gene>
    <name evidence="1" type="ORF">HNO88_004252</name>
</gene>
<comment type="caution">
    <text evidence="1">The sequence shown here is derived from an EMBL/GenBank/DDBJ whole genome shotgun (WGS) entry which is preliminary data.</text>
</comment>